<comment type="caution">
    <text evidence="1">The sequence shown here is derived from an EMBL/GenBank/DDBJ whole genome shotgun (WGS) entry which is preliminary data.</text>
</comment>
<name>A0A8S2TYL5_9BILA</name>
<gene>
    <name evidence="1" type="ORF">GIL414_LOCUS26103</name>
</gene>
<evidence type="ECO:0000313" key="1">
    <source>
        <dbReference type="EMBL" id="CAF4306793.1"/>
    </source>
</evidence>
<dbReference type="Proteomes" id="UP000681720">
    <property type="component" value="Unassembled WGS sequence"/>
</dbReference>
<reference evidence="1" key="1">
    <citation type="submission" date="2021-02" db="EMBL/GenBank/DDBJ databases">
        <authorList>
            <person name="Nowell W R."/>
        </authorList>
    </citation>
    <scope>NUCLEOTIDE SEQUENCE</scope>
</reference>
<accession>A0A8S2TYL5</accession>
<evidence type="ECO:0000313" key="2">
    <source>
        <dbReference type="Proteomes" id="UP000681720"/>
    </source>
</evidence>
<sequence>MKSKDLQLAVKNKYENGDGPTKIYRDLAGVVSLRTVKLWVKMLKQTGSIDLSHSPGRPRT</sequence>
<organism evidence="1 2">
    <name type="scientific">Rotaria magnacalcarata</name>
    <dbReference type="NCBI Taxonomy" id="392030"/>
    <lineage>
        <taxon>Eukaryota</taxon>
        <taxon>Metazoa</taxon>
        <taxon>Spiralia</taxon>
        <taxon>Gnathifera</taxon>
        <taxon>Rotifera</taxon>
        <taxon>Eurotatoria</taxon>
        <taxon>Bdelloidea</taxon>
        <taxon>Philodinida</taxon>
        <taxon>Philodinidae</taxon>
        <taxon>Rotaria</taxon>
    </lineage>
</organism>
<protein>
    <submittedName>
        <fullName evidence="1">Uncharacterized protein</fullName>
    </submittedName>
</protein>
<proteinExistence type="predicted"/>
<dbReference type="AlphaFoldDB" id="A0A8S2TYL5"/>
<dbReference type="EMBL" id="CAJOBJ010037280">
    <property type="protein sequence ID" value="CAF4306793.1"/>
    <property type="molecule type" value="Genomic_DNA"/>
</dbReference>
<feature type="non-terminal residue" evidence="1">
    <location>
        <position position="60"/>
    </location>
</feature>